<protein>
    <submittedName>
        <fullName evidence="1">Uncharacterized protein</fullName>
    </submittedName>
</protein>
<accession>A0A7W3TP56</accession>
<gene>
    <name evidence="1" type="ORF">H4F98_15095</name>
</gene>
<sequence length="71" mass="7656">MSVSHCMGKALEIAAGPLDTWAGKIAALPDACLHSDCGAPRNCRERIADYLRVQYRAAKRKAAMPSKKGAR</sequence>
<keyword evidence="2" id="KW-1185">Reference proteome</keyword>
<dbReference type="AlphaFoldDB" id="A0A7W3TP56"/>
<evidence type="ECO:0000313" key="2">
    <source>
        <dbReference type="Proteomes" id="UP000523196"/>
    </source>
</evidence>
<proteinExistence type="predicted"/>
<name>A0A7W3TP56_9GAMM</name>
<evidence type="ECO:0000313" key="1">
    <source>
        <dbReference type="EMBL" id="MBB1061900.1"/>
    </source>
</evidence>
<dbReference type="Proteomes" id="UP000523196">
    <property type="component" value="Unassembled WGS sequence"/>
</dbReference>
<reference evidence="1 2" key="1">
    <citation type="submission" date="2020-08" db="EMBL/GenBank/DDBJ databases">
        <authorList>
            <person name="Xu S."/>
            <person name="Li A."/>
        </authorList>
    </citation>
    <scope>NUCLEOTIDE SEQUENCE [LARGE SCALE GENOMIC DNA]</scope>
    <source>
        <strain evidence="1 2">119BY6-57</strain>
    </source>
</reference>
<organism evidence="1 2">
    <name type="scientific">Marilutibacter spongiae</name>
    <dbReference type="NCBI Taxonomy" id="2025720"/>
    <lineage>
        <taxon>Bacteria</taxon>
        <taxon>Pseudomonadati</taxon>
        <taxon>Pseudomonadota</taxon>
        <taxon>Gammaproteobacteria</taxon>
        <taxon>Lysobacterales</taxon>
        <taxon>Lysobacteraceae</taxon>
        <taxon>Marilutibacter</taxon>
    </lineage>
</organism>
<comment type="caution">
    <text evidence="1">The sequence shown here is derived from an EMBL/GenBank/DDBJ whole genome shotgun (WGS) entry which is preliminary data.</text>
</comment>
<dbReference type="RefSeq" id="WP_182688666.1">
    <property type="nucleotide sequence ID" value="NZ_JACHTF010000020.1"/>
</dbReference>
<dbReference type="EMBL" id="JACHTF010000020">
    <property type="protein sequence ID" value="MBB1061900.1"/>
    <property type="molecule type" value="Genomic_DNA"/>
</dbReference>